<comment type="caution">
    <text evidence="7">The sequence shown here is derived from an EMBL/GenBank/DDBJ whole genome shotgun (WGS) entry which is preliminary data.</text>
</comment>
<dbReference type="EMBL" id="JAGTUF010000001">
    <property type="protein sequence ID" value="MBR9970586.1"/>
    <property type="molecule type" value="Genomic_DNA"/>
</dbReference>
<dbReference type="NCBIfam" id="TIGR01031">
    <property type="entry name" value="rpmF_bact"/>
    <property type="match status" value="1"/>
</dbReference>
<evidence type="ECO:0000256" key="4">
    <source>
        <dbReference type="ARBA" id="ARBA00035178"/>
    </source>
</evidence>
<evidence type="ECO:0000256" key="2">
    <source>
        <dbReference type="ARBA" id="ARBA00022980"/>
    </source>
</evidence>
<protein>
    <recommendedName>
        <fullName evidence="4 5">Large ribosomal subunit protein bL32</fullName>
    </recommendedName>
</protein>
<evidence type="ECO:0000256" key="1">
    <source>
        <dbReference type="ARBA" id="ARBA00008560"/>
    </source>
</evidence>
<dbReference type="Pfam" id="PF01783">
    <property type="entry name" value="Ribosomal_L32p"/>
    <property type="match status" value="1"/>
</dbReference>
<evidence type="ECO:0000256" key="5">
    <source>
        <dbReference type="HAMAP-Rule" id="MF_00340"/>
    </source>
</evidence>
<dbReference type="PANTHER" id="PTHR35534:SF1">
    <property type="entry name" value="LARGE RIBOSOMAL SUBUNIT PROTEIN BL32"/>
    <property type="match status" value="1"/>
</dbReference>
<evidence type="ECO:0000256" key="6">
    <source>
        <dbReference type="SAM" id="MobiDB-lite"/>
    </source>
</evidence>
<dbReference type="InterPro" id="IPR044957">
    <property type="entry name" value="Ribosomal_bL32_bact"/>
</dbReference>
<proteinExistence type="inferred from homology"/>
<name>A0ABS5I819_9PROT</name>
<accession>A0ABS5I819</accession>
<organism evidence="7 8">
    <name type="scientific">Magnetospirillum sulfuroxidans</name>
    <dbReference type="NCBI Taxonomy" id="611300"/>
    <lineage>
        <taxon>Bacteria</taxon>
        <taxon>Pseudomonadati</taxon>
        <taxon>Pseudomonadota</taxon>
        <taxon>Alphaproteobacteria</taxon>
        <taxon>Rhodospirillales</taxon>
        <taxon>Rhodospirillaceae</taxon>
        <taxon>Magnetospirillum</taxon>
    </lineage>
</organism>
<dbReference type="RefSeq" id="WP_024079404.1">
    <property type="nucleotide sequence ID" value="NZ_JAGTUF010000001.1"/>
</dbReference>
<dbReference type="SUPFAM" id="SSF57829">
    <property type="entry name" value="Zn-binding ribosomal proteins"/>
    <property type="match status" value="1"/>
</dbReference>
<dbReference type="Proteomes" id="UP000680714">
    <property type="component" value="Unassembled WGS sequence"/>
</dbReference>
<dbReference type="PANTHER" id="PTHR35534">
    <property type="entry name" value="50S RIBOSOMAL PROTEIN L32"/>
    <property type="match status" value="1"/>
</dbReference>
<evidence type="ECO:0000313" key="7">
    <source>
        <dbReference type="EMBL" id="MBR9970586.1"/>
    </source>
</evidence>
<feature type="region of interest" description="Disordered" evidence="6">
    <location>
        <begin position="1"/>
        <end position="21"/>
    </location>
</feature>
<sequence length="62" mass="6708">MAVPKKKTSKSRRNMRRAHHALPSASVVECPNCGEVKLPHHVCGSCGHYDGREVVAQAEANA</sequence>
<keyword evidence="3 5" id="KW-0687">Ribonucleoprotein</keyword>
<keyword evidence="8" id="KW-1185">Reference proteome</keyword>
<feature type="compositionally biased region" description="Basic residues" evidence="6">
    <location>
        <begin position="1"/>
        <end position="20"/>
    </location>
</feature>
<dbReference type="Gene3D" id="1.20.5.640">
    <property type="entry name" value="Single helix bin"/>
    <property type="match status" value="1"/>
</dbReference>
<dbReference type="InterPro" id="IPR002677">
    <property type="entry name" value="Ribosomal_bL32"/>
</dbReference>
<evidence type="ECO:0000256" key="3">
    <source>
        <dbReference type="ARBA" id="ARBA00023274"/>
    </source>
</evidence>
<evidence type="ECO:0000313" key="8">
    <source>
        <dbReference type="Proteomes" id="UP000680714"/>
    </source>
</evidence>
<comment type="similarity">
    <text evidence="1 5">Belongs to the bacterial ribosomal protein bL32 family.</text>
</comment>
<dbReference type="GO" id="GO:0005840">
    <property type="term" value="C:ribosome"/>
    <property type="evidence" value="ECO:0007669"/>
    <property type="project" value="UniProtKB-KW"/>
</dbReference>
<dbReference type="HAMAP" id="MF_00340">
    <property type="entry name" value="Ribosomal_bL32"/>
    <property type="match status" value="1"/>
</dbReference>
<dbReference type="InterPro" id="IPR011332">
    <property type="entry name" value="Ribosomal_zn-bd"/>
</dbReference>
<reference evidence="7 8" key="1">
    <citation type="submission" date="2021-04" db="EMBL/GenBank/DDBJ databases">
        <title>Magnetospirillum sulfuroxidans sp. nov., a facultative chemolithoautotrophic sulfur-oxidizing alphaproteobacterium isolated from freshwater sediment and proposals for Paramagetospirillum gen. nov., and Magnetospirillaceae fam. nov.</title>
        <authorList>
            <person name="Koziaeva V."/>
            <person name="Geelhoed J.S."/>
            <person name="Sorokin D.Y."/>
            <person name="Grouzdev D.S."/>
        </authorList>
    </citation>
    <scope>NUCLEOTIDE SEQUENCE [LARGE SCALE GENOMIC DNA]</scope>
    <source>
        <strain evidence="7 8">J10</strain>
    </source>
</reference>
<keyword evidence="2 5" id="KW-0689">Ribosomal protein</keyword>
<gene>
    <name evidence="5 7" type="primary">rpmF</name>
    <name evidence="7" type="ORF">KEC16_02530</name>
</gene>